<keyword evidence="1" id="KW-1185">Reference proteome</keyword>
<sequence length="150" mass="16620">MHPKIFAVIQKCCPNNNAKFCCSRSLFGRFGGDSLLECQKDGDMTEDERYQAIKCGQSEFNANEGTKICKIHCCGKFENFEGTRETDCSKACKNASINVGMTAIRQVQMLNERNCPTTNPTRFGEFLECLERDDLAGASTADGGCTWKGM</sequence>
<reference evidence="2" key="3">
    <citation type="submission" date="2016-06" db="UniProtKB">
        <authorList>
            <consortium name="WormBaseParasite"/>
        </authorList>
    </citation>
    <scope>IDENTIFICATION</scope>
</reference>
<accession>A0A183C7S2</accession>
<evidence type="ECO:0000313" key="1">
    <source>
        <dbReference type="Proteomes" id="UP000050741"/>
    </source>
</evidence>
<evidence type="ECO:0000313" key="2">
    <source>
        <dbReference type="WBParaSite" id="GPLIN_000891800"/>
    </source>
</evidence>
<protein>
    <submittedName>
        <fullName evidence="2">DB domain-containing protein</fullName>
    </submittedName>
</protein>
<reference evidence="1" key="1">
    <citation type="submission" date="2013-12" db="EMBL/GenBank/DDBJ databases">
        <authorList>
            <person name="Aslett M."/>
        </authorList>
    </citation>
    <scope>NUCLEOTIDE SEQUENCE [LARGE SCALE GENOMIC DNA]</scope>
    <source>
        <strain evidence="1">Lindley</strain>
    </source>
</reference>
<dbReference type="AlphaFoldDB" id="A0A183C7S2"/>
<dbReference type="WBParaSite" id="GPLIN_000891800">
    <property type="protein sequence ID" value="GPLIN_000891800"/>
    <property type="gene ID" value="GPLIN_000891800"/>
</dbReference>
<proteinExistence type="predicted"/>
<name>A0A183C7S2_GLOPA</name>
<reference evidence="1" key="2">
    <citation type="submission" date="2014-05" db="EMBL/GenBank/DDBJ databases">
        <title>The genome and life-stage specific transcriptomes of Globodera pallida elucidate key aspects of plant parasitism by a cyst nematode.</title>
        <authorList>
            <person name="Cotton J.A."/>
            <person name="Lilley C.J."/>
            <person name="Jones L.M."/>
            <person name="Kikuchi T."/>
            <person name="Reid A.J."/>
            <person name="Thorpe P."/>
            <person name="Tsai I.J."/>
            <person name="Beasley H."/>
            <person name="Blok V."/>
            <person name="Cock P.J.A."/>
            <person name="Van den Akker S.E."/>
            <person name="Holroyd N."/>
            <person name="Hunt M."/>
            <person name="Mantelin S."/>
            <person name="Naghra H."/>
            <person name="Pain A."/>
            <person name="Palomares-Rius J.E."/>
            <person name="Zarowiecki M."/>
            <person name="Berriman M."/>
            <person name="Jones J.T."/>
            <person name="Urwin P.E."/>
        </authorList>
    </citation>
    <scope>NUCLEOTIDE SEQUENCE [LARGE SCALE GENOMIC DNA]</scope>
    <source>
        <strain evidence="1">Lindley</strain>
    </source>
</reference>
<dbReference type="Proteomes" id="UP000050741">
    <property type="component" value="Unassembled WGS sequence"/>
</dbReference>
<organism evidence="1 2">
    <name type="scientific">Globodera pallida</name>
    <name type="common">Potato cyst nematode worm</name>
    <name type="synonym">Heterodera pallida</name>
    <dbReference type="NCBI Taxonomy" id="36090"/>
    <lineage>
        <taxon>Eukaryota</taxon>
        <taxon>Metazoa</taxon>
        <taxon>Ecdysozoa</taxon>
        <taxon>Nematoda</taxon>
        <taxon>Chromadorea</taxon>
        <taxon>Rhabditida</taxon>
        <taxon>Tylenchina</taxon>
        <taxon>Tylenchomorpha</taxon>
        <taxon>Tylenchoidea</taxon>
        <taxon>Heteroderidae</taxon>
        <taxon>Heteroderinae</taxon>
        <taxon>Globodera</taxon>
    </lineage>
</organism>